<accession>A0A813G253</accession>
<organism evidence="2 3">
    <name type="scientific">Polarella glacialis</name>
    <name type="common">Dinoflagellate</name>
    <dbReference type="NCBI Taxonomy" id="89957"/>
    <lineage>
        <taxon>Eukaryota</taxon>
        <taxon>Sar</taxon>
        <taxon>Alveolata</taxon>
        <taxon>Dinophyceae</taxon>
        <taxon>Suessiales</taxon>
        <taxon>Suessiaceae</taxon>
        <taxon>Polarella</taxon>
    </lineage>
</organism>
<keyword evidence="1" id="KW-1133">Transmembrane helix</keyword>
<dbReference type="EMBL" id="CAJNNV010027423">
    <property type="protein sequence ID" value="CAE8620367.1"/>
    <property type="molecule type" value="Genomic_DNA"/>
</dbReference>
<proteinExistence type="predicted"/>
<keyword evidence="3" id="KW-1185">Reference proteome</keyword>
<evidence type="ECO:0000313" key="2">
    <source>
        <dbReference type="EMBL" id="CAE8620367.1"/>
    </source>
</evidence>
<dbReference type="AlphaFoldDB" id="A0A813G253"/>
<reference evidence="2" key="1">
    <citation type="submission" date="2021-02" db="EMBL/GenBank/DDBJ databases">
        <authorList>
            <person name="Dougan E. K."/>
            <person name="Rhodes N."/>
            <person name="Thang M."/>
            <person name="Chan C."/>
        </authorList>
    </citation>
    <scope>NUCLEOTIDE SEQUENCE</scope>
</reference>
<dbReference type="Proteomes" id="UP000654075">
    <property type="component" value="Unassembled WGS sequence"/>
</dbReference>
<keyword evidence="1" id="KW-0472">Membrane</keyword>
<evidence type="ECO:0000256" key="1">
    <source>
        <dbReference type="SAM" id="Phobius"/>
    </source>
</evidence>
<evidence type="ECO:0000313" key="3">
    <source>
        <dbReference type="Proteomes" id="UP000654075"/>
    </source>
</evidence>
<gene>
    <name evidence="2" type="ORF">PGLA1383_LOCUS37928</name>
</gene>
<name>A0A813G253_POLGL</name>
<keyword evidence="1" id="KW-0812">Transmembrane</keyword>
<feature type="transmembrane region" description="Helical" evidence="1">
    <location>
        <begin position="68"/>
        <end position="89"/>
    </location>
</feature>
<comment type="caution">
    <text evidence="2">The sequence shown here is derived from an EMBL/GenBank/DDBJ whole genome shotgun (WGS) entry which is preliminary data.</text>
</comment>
<protein>
    <submittedName>
        <fullName evidence="2">Uncharacterized protein</fullName>
    </submittedName>
</protein>
<feature type="non-terminal residue" evidence="2">
    <location>
        <position position="117"/>
    </location>
</feature>
<sequence length="117" mass="12426">VAMVEVEVAVAADEMCLNQSKTRERSVSDADTAIPDIWDRLSSSVSDVSDEESTPEGPKATSTLRDELLMVVLLAVPLLFAILLSRLFLPGFVAAVVWSFGLFSAAACGLLPGRSAN</sequence>
<feature type="transmembrane region" description="Helical" evidence="1">
    <location>
        <begin position="95"/>
        <end position="113"/>
    </location>
</feature>